<dbReference type="SFLD" id="SFLDG01129">
    <property type="entry name" value="C1.5:_HAD__Beta-PGM__Phosphata"/>
    <property type="match status" value="1"/>
</dbReference>
<dbReference type="InterPro" id="IPR023198">
    <property type="entry name" value="PGP-like_dom2"/>
</dbReference>
<keyword evidence="2" id="KW-1185">Reference proteome</keyword>
<dbReference type="Proteomes" id="UP001597340">
    <property type="component" value="Unassembled WGS sequence"/>
</dbReference>
<dbReference type="Pfam" id="PF13419">
    <property type="entry name" value="HAD_2"/>
    <property type="match status" value="1"/>
</dbReference>
<dbReference type="GO" id="GO:0008253">
    <property type="term" value="F:5'-nucleotidase activity"/>
    <property type="evidence" value="ECO:0007669"/>
    <property type="project" value="UniProtKB-EC"/>
</dbReference>
<dbReference type="NCBIfam" id="TIGR01549">
    <property type="entry name" value="HAD-SF-IA-v1"/>
    <property type="match status" value="1"/>
</dbReference>
<dbReference type="InterPro" id="IPR006439">
    <property type="entry name" value="HAD-SF_hydro_IA"/>
</dbReference>
<dbReference type="SUPFAM" id="SSF56784">
    <property type="entry name" value="HAD-like"/>
    <property type="match status" value="1"/>
</dbReference>
<gene>
    <name evidence="1" type="ORF">ACFQ5D_10515</name>
</gene>
<dbReference type="PRINTS" id="PR00413">
    <property type="entry name" value="HADHALOGNASE"/>
</dbReference>
<dbReference type="SFLD" id="SFLDS00003">
    <property type="entry name" value="Haloacid_Dehalogenase"/>
    <property type="match status" value="1"/>
</dbReference>
<dbReference type="InterPro" id="IPR052550">
    <property type="entry name" value="Pyrimidine_5'-ntase_YjjG"/>
</dbReference>
<dbReference type="PANTHER" id="PTHR47478:SF1">
    <property type="entry name" value="PYRIMIDINE 5'-NUCLEOTIDASE YJJG"/>
    <property type="match status" value="1"/>
</dbReference>
<protein>
    <submittedName>
        <fullName evidence="1">YjjG family noncanonical pyrimidine nucleotidase</fullName>
        <ecNumber evidence="1">3.1.3.5</ecNumber>
    </submittedName>
</protein>
<name>A0ABW4DDB5_9BACL</name>
<dbReference type="EMBL" id="JBHTNZ010000011">
    <property type="protein sequence ID" value="MFD1461836.1"/>
    <property type="molecule type" value="Genomic_DNA"/>
</dbReference>
<dbReference type="PANTHER" id="PTHR47478">
    <property type="match status" value="1"/>
</dbReference>
<dbReference type="Gene3D" id="1.10.150.240">
    <property type="entry name" value="Putative phosphatase, domain 2"/>
    <property type="match status" value="1"/>
</dbReference>
<dbReference type="Gene3D" id="3.40.50.1000">
    <property type="entry name" value="HAD superfamily/HAD-like"/>
    <property type="match status" value="1"/>
</dbReference>
<dbReference type="NCBIfam" id="NF006976">
    <property type="entry name" value="PRK09449.1"/>
    <property type="match status" value="1"/>
</dbReference>
<dbReference type="InterPro" id="IPR036412">
    <property type="entry name" value="HAD-like_sf"/>
</dbReference>
<organism evidence="1 2">
    <name type="scientific">Paenibacillus farraposensis</name>
    <dbReference type="NCBI Taxonomy" id="2807095"/>
    <lineage>
        <taxon>Bacteria</taxon>
        <taxon>Bacillati</taxon>
        <taxon>Bacillota</taxon>
        <taxon>Bacilli</taxon>
        <taxon>Bacillales</taxon>
        <taxon>Paenibacillaceae</taxon>
        <taxon>Paenibacillus</taxon>
    </lineage>
</organism>
<dbReference type="RefSeq" id="WP_229525221.1">
    <property type="nucleotide sequence ID" value="NZ_JAFFQR010000095.1"/>
</dbReference>
<keyword evidence="1" id="KW-0378">Hydrolase</keyword>
<dbReference type="InterPro" id="IPR011951">
    <property type="entry name" value="HAD-SF_hydro_IA_YjjG/PynA"/>
</dbReference>
<sequence length="232" mass="26081">MKYEVVLFDIDDTLFDFKKAEGHALHHTFTQFGLPHGATEYKASYDEINNVLWREAEEGHITTAQLRVERFKRLFAVHKLDFNSDDFSAVYLHYLGEGAFLIDGAAELCGMLSDCRLAIITNGIKEVQTSRLQLSPLRHMFEQVVISEEVGCQKPQAGIFDHAFTKLAISDKSKVLMVGDSLTSDIQGGHQYGIDTCWFNPGGKTNTSGVQPTYEIKNLMELKDIIHSKTTC</sequence>
<dbReference type="EC" id="3.1.3.5" evidence="1"/>
<dbReference type="NCBIfam" id="TIGR02254">
    <property type="entry name" value="YjjG_YfnB"/>
    <property type="match status" value="1"/>
</dbReference>
<accession>A0ABW4DDB5</accession>
<comment type="caution">
    <text evidence="1">The sequence shown here is derived from an EMBL/GenBank/DDBJ whole genome shotgun (WGS) entry which is preliminary data.</text>
</comment>
<proteinExistence type="predicted"/>
<evidence type="ECO:0000313" key="2">
    <source>
        <dbReference type="Proteomes" id="UP001597340"/>
    </source>
</evidence>
<dbReference type="InterPro" id="IPR023214">
    <property type="entry name" value="HAD_sf"/>
</dbReference>
<dbReference type="InterPro" id="IPR041492">
    <property type="entry name" value="HAD_2"/>
</dbReference>
<evidence type="ECO:0000313" key="1">
    <source>
        <dbReference type="EMBL" id="MFD1461836.1"/>
    </source>
</evidence>
<reference evidence="2" key="1">
    <citation type="journal article" date="2019" name="Int. J. Syst. Evol. Microbiol.">
        <title>The Global Catalogue of Microorganisms (GCM) 10K type strain sequencing project: providing services to taxonomists for standard genome sequencing and annotation.</title>
        <authorList>
            <consortium name="The Broad Institute Genomics Platform"/>
            <consortium name="The Broad Institute Genome Sequencing Center for Infectious Disease"/>
            <person name="Wu L."/>
            <person name="Ma J."/>
        </authorList>
    </citation>
    <scope>NUCLEOTIDE SEQUENCE [LARGE SCALE GENOMIC DNA]</scope>
    <source>
        <strain evidence="2">CCM 9147</strain>
    </source>
</reference>